<reference evidence="1" key="2">
    <citation type="submission" date="2023-05" db="EMBL/GenBank/DDBJ databases">
        <authorList>
            <consortium name="Lawrence Berkeley National Laboratory"/>
            <person name="Steindorff A."/>
            <person name="Hensen N."/>
            <person name="Bonometti L."/>
            <person name="Westerberg I."/>
            <person name="Brannstrom I.O."/>
            <person name="Guillou S."/>
            <person name="Cros-Aarteil S."/>
            <person name="Calhoun S."/>
            <person name="Haridas S."/>
            <person name="Kuo A."/>
            <person name="Mondo S."/>
            <person name="Pangilinan J."/>
            <person name="Riley R."/>
            <person name="Labutti K."/>
            <person name="Andreopoulos B."/>
            <person name="Lipzen A."/>
            <person name="Chen C."/>
            <person name="Yanf M."/>
            <person name="Daum C."/>
            <person name="Ng V."/>
            <person name="Clum A."/>
            <person name="Ohm R."/>
            <person name="Martin F."/>
            <person name="Silar P."/>
            <person name="Natvig D."/>
            <person name="Lalanne C."/>
            <person name="Gautier V."/>
            <person name="Ament-Velasquez S.L."/>
            <person name="Kruys A."/>
            <person name="Hutchinson M.I."/>
            <person name="Powell A.J."/>
            <person name="Barry K."/>
            <person name="Miller A.N."/>
            <person name="Grigoriev I.V."/>
            <person name="Debuchy R."/>
            <person name="Gladieux P."/>
            <person name="Thoren M.H."/>
            <person name="Johannesson H."/>
        </authorList>
    </citation>
    <scope>NUCLEOTIDE SEQUENCE</scope>
    <source>
        <strain evidence="1">CBS 508.74</strain>
    </source>
</reference>
<comment type="caution">
    <text evidence="1">The sequence shown here is derived from an EMBL/GenBank/DDBJ whole genome shotgun (WGS) entry which is preliminary data.</text>
</comment>
<sequence>MAALERNKAPKHVRRVAASHVFTPCSAYRDPLFERLLRYVCKAYGVPTDMKSLRRSSNLRVVGPVPQVSCMLTRHSGLIYWLARFLLPRFHASGICSRMAIVCDKGGARQFMRSPKALLQLAEGQCCPCYFILWHCRPPPAMLLRSDLAARNRQKAENSRLSLIDCIVS</sequence>
<dbReference type="RefSeq" id="XP_064671880.1">
    <property type="nucleotide sequence ID" value="XM_064810184.1"/>
</dbReference>
<dbReference type="EMBL" id="MU853337">
    <property type="protein sequence ID" value="KAK4114310.1"/>
    <property type="molecule type" value="Genomic_DNA"/>
</dbReference>
<evidence type="ECO:0000313" key="1">
    <source>
        <dbReference type="EMBL" id="KAK4114310.1"/>
    </source>
</evidence>
<dbReference type="Proteomes" id="UP001302812">
    <property type="component" value="Unassembled WGS sequence"/>
</dbReference>
<organism evidence="1 2">
    <name type="scientific">Canariomyces notabilis</name>
    <dbReference type="NCBI Taxonomy" id="2074819"/>
    <lineage>
        <taxon>Eukaryota</taxon>
        <taxon>Fungi</taxon>
        <taxon>Dikarya</taxon>
        <taxon>Ascomycota</taxon>
        <taxon>Pezizomycotina</taxon>
        <taxon>Sordariomycetes</taxon>
        <taxon>Sordariomycetidae</taxon>
        <taxon>Sordariales</taxon>
        <taxon>Chaetomiaceae</taxon>
        <taxon>Canariomyces</taxon>
    </lineage>
</organism>
<accession>A0AAN6TI60</accession>
<name>A0AAN6TI60_9PEZI</name>
<proteinExistence type="predicted"/>
<dbReference type="AlphaFoldDB" id="A0AAN6TI60"/>
<gene>
    <name evidence="1" type="ORF">N656DRAFT_584410</name>
</gene>
<dbReference type="GeneID" id="89934309"/>
<protein>
    <submittedName>
        <fullName evidence="1">Uncharacterized protein</fullName>
    </submittedName>
</protein>
<keyword evidence="2" id="KW-1185">Reference proteome</keyword>
<reference evidence="1" key="1">
    <citation type="journal article" date="2023" name="Mol. Phylogenet. Evol.">
        <title>Genome-scale phylogeny and comparative genomics of the fungal order Sordariales.</title>
        <authorList>
            <person name="Hensen N."/>
            <person name="Bonometti L."/>
            <person name="Westerberg I."/>
            <person name="Brannstrom I.O."/>
            <person name="Guillou S."/>
            <person name="Cros-Aarteil S."/>
            <person name="Calhoun S."/>
            <person name="Haridas S."/>
            <person name="Kuo A."/>
            <person name="Mondo S."/>
            <person name="Pangilinan J."/>
            <person name="Riley R."/>
            <person name="LaButti K."/>
            <person name="Andreopoulos B."/>
            <person name="Lipzen A."/>
            <person name="Chen C."/>
            <person name="Yan M."/>
            <person name="Daum C."/>
            <person name="Ng V."/>
            <person name="Clum A."/>
            <person name="Steindorff A."/>
            <person name="Ohm R.A."/>
            <person name="Martin F."/>
            <person name="Silar P."/>
            <person name="Natvig D.O."/>
            <person name="Lalanne C."/>
            <person name="Gautier V."/>
            <person name="Ament-Velasquez S.L."/>
            <person name="Kruys A."/>
            <person name="Hutchinson M.I."/>
            <person name="Powell A.J."/>
            <person name="Barry K."/>
            <person name="Miller A.N."/>
            <person name="Grigoriev I.V."/>
            <person name="Debuchy R."/>
            <person name="Gladieux P."/>
            <person name="Hiltunen Thoren M."/>
            <person name="Johannesson H."/>
        </authorList>
    </citation>
    <scope>NUCLEOTIDE SEQUENCE</scope>
    <source>
        <strain evidence="1">CBS 508.74</strain>
    </source>
</reference>
<evidence type="ECO:0000313" key="2">
    <source>
        <dbReference type="Proteomes" id="UP001302812"/>
    </source>
</evidence>